<comment type="similarity">
    <text evidence="1">Belongs to the peptidase S33 family.</text>
</comment>
<evidence type="ECO:0000256" key="3">
    <source>
        <dbReference type="ARBA" id="ARBA00022801"/>
    </source>
</evidence>
<protein>
    <submittedName>
        <fullName evidence="7">Hydrolase</fullName>
    </submittedName>
</protein>
<dbReference type="OrthoDB" id="4447445at2"/>
<feature type="region of interest" description="Disordered" evidence="4">
    <location>
        <begin position="127"/>
        <end position="147"/>
    </location>
</feature>
<name>A0A263CX45_9PSEU</name>
<dbReference type="Gene3D" id="3.40.50.1820">
    <property type="entry name" value="alpha/beta hydrolase"/>
    <property type="match status" value="1"/>
</dbReference>
<dbReference type="InterPro" id="IPR029058">
    <property type="entry name" value="AB_hydrolase_fold"/>
</dbReference>
<comment type="caution">
    <text evidence="7">The sequence shown here is derived from an EMBL/GenBank/DDBJ whole genome shotgun (WGS) entry which is preliminary data.</text>
</comment>
<keyword evidence="8" id="KW-1185">Reference proteome</keyword>
<dbReference type="InParanoid" id="A0A263CX45"/>
<proteinExistence type="inferred from homology"/>
<feature type="signal peptide" evidence="5">
    <location>
        <begin position="1"/>
        <end position="24"/>
    </location>
</feature>
<dbReference type="InterPro" id="IPR013595">
    <property type="entry name" value="Pept_S33_TAP-like_C"/>
</dbReference>
<dbReference type="Pfam" id="PF08386">
    <property type="entry name" value="Abhydrolase_4"/>
    <property type="match status" value="1"/>
</dbReference>
<evidence type="ECO:0000256" key="2">
    <source>
        <dbReference type="ARBA" id="ARBA00022729"/>
    </source>
</evidence>
<evidence type="ECO:0000313" key="8">
    <source>
        <dbReference type="Proteomes" id="UP000242444"/>
    </source>
</evidence>
<keyword evidence="3 7" id="KW-0378">Hydrolase</keyword>
<sequence length="483" mass="51805">MRRSCMAALAVAAMATVVVPGVSAANTPDPLRWGACPEDTAAPGLECSTVRVPLSYQDPDGKQIDIAISRMASKNPAQRHGVLLTNPGGPGGAGLQFPTQLLDAGLPQTVQDTYDVIGIDPRGVGHSTPVTCDMTPEQMSRGNIPPYARSSADVVKRGEEAKLVAEQCASSESAWMLPHLSTANAARDMDRIREALGEEKISYHGASYGTHLGAVYSTLFPERTDRISLDSSVPPGGLDSEGGRLIGRGVQDRFPDFAKYAAAHPEHGLGSTPEEITAKYFELAERLDEKPQQGLDGALFRLVTFGHLYRDAQLPMLAELWKAIESNQPQPDPEVPPFQSDNSFASHLYTICNDADWSRSVPSYQADVEVDRIRYPMFGAATANIRPCAFWPSAPVEPPVQVGDRGPSNVLMVQNLRDPATPLAGAEKLRDALGRRARIVTADQGGHGAYLYGANQCANDTVTTFLTTGQRPAQDRACAAESA</sequence>
<dbReference type="EMBL" id="NKYE01000028">
    <property type="protein sequence ID" value="OZM69997.1"/>
    <property type="molecule type" value="Genomic_DNA"/>
</dbReference>
<feature type="domain" description="Peptidase S33 tripeptidyl aminopeptidase-like C-terminal" evidence="6">
    <location>
        <begin position="375"/>
        <end position="478"/>
    </location>
</feature>
<reference evidence="7 8" key="1">
    <citation type="submission" date="2017-07" db="EMBL/GenBank/DDBJ databases">
        <title>Amycolatopsis antarcticus sp. nov., isolated from the surface of an Antarcticus brown macroalga.</title>
        <authorList>
            <person name="Wang J."/>
            <person name="Leiva S."/>
            <person name="Huang J."/>
            <person name="Huang Y."/>
        </authorList>
    </citation>
    <scope>NUCLEOTIDE SEQUENCE [LARGE SCALE GENOMIC DNA]</scope>
    <source>
        <strain evidence="7 8">AU-G6</strain>
    </source>
</reference>
<dbReference type="AlphaFoldDB" id="A0A263CX45"/>
<evidence type="ECO:0000259" key="6">
    <source>
        <dbReference type="Pfam" id="PF08386"/>
    </source>
</evidence>
<feature type="chain" id="PRO_5012944068" evidence="5">
    <location>
        <begin position="25"/>
        <end position="483"/>
    </location>
</feature>
<evidence type="ECO:0000256" key="4">
    <source>
        <dbReference type="SAM" id="MobiDB-lite"/>
    </source>
</evidence>
<evidence type="ECO:0000313" key="7">
    <source>
        <dbReference type="EMBL" id="OZM69997.1"/>
    </source>
</evidence>
<gene>
    <name evidence="7" type="ORF">CFN78_27740</name>
</gene>
<keyword evidence="2 5" id="KW-0732">Signal</keyword>
<dbReference type="InterPro" id="IPR051601">
    <property type="entry name" value="Serine_prot/Carboxylest_S33"/>
</dbReference>
<dbReference type="GO" id="GO:0016787">
    <property type="term" value="F:hydrolase activity"/>
    <property type="evidence" value="ECO:0007669"/>
    <property type="project" value="UniProtKB-KW"/>
</dbReference>
<dbReference type="SUPFAM" id="SSF53474">
    <property type="entry name" value="alpha/beta-Hydrolases"/>
    <property type="match status" value="1"/>
</dbReference>
<dbReference type="PANTHER" id="PTHR43248:SF29">
    <property type="entry name" value="TRIPEPTIDYL AMINOPEPTIDASE"/>
    <property type="match status" value="1"/>
</dbReference>
<evidence type="ECO:0000256" key="1">
    <source>
        <dbReference type="ARBA" id="ARBA00010088"/>
    </source>
</evidence>
<organism evidence="7 8">
    <name type="scientific">Amycolatopsis antarctica</name>
    <dbReference type="NCBI Taxonomy" id="1854586"/>
    <lineage>
        <taxon>Bacteria</taxon>
        <taxon>Bacillati</taxon>
        <taxon>Actinomycetota</taxon>
        <taxon>Actinomycetes</taxon>
        <taxon>Pseudonocardiales</taxon>
        <taxon>Pseudonocardiaceae</taxon>
        <taxon>Amycolatopsis</taxon>
    </lineage>
</organism>
<dbReference type="RefSeq" id="WP_094866247.1">
    <property type="nucleotide sequence ID" value="NZ_NKYE01000028.1"/>
</dbReference>
<accession>A0A263CX45</accession>
<dbReference type="PANTHER" id="PTHR43248">
    <property type="entry name" value="2-SUCCINYL-6-HYDROXY-2,4-CYCLOHEXADIENE-1-CARBOXYLATE SYNTHASE"/>
    <property type="match status" value="1"/>
</dbReference>
<dbReference type="Proteomes" id="UP000242444">
    <property type="component" value="Unassembled WGS sequence"/>
</dbReference>
<evidence type="ECO:0000256" key="5">
    <source>
        <dbReference type="SAM" id="SignalP"/>
    </source>
</evidence>